<comment type="caution">
    <text evidence="2">The sequence shown here is derived from an EMBL/GenBank/DDBJ whole genome shotgun (WGS) entry which is preliminary data.</text>
</comment>
<gene>
    <name evidence="2" type="ORF">RN001_012823</name>
</gene>
<evidence type="ECO:0000313" key="2">
    <source>
        <dbReference type="EMBL" id="KAK4876401.1"/>
    </source>
</evidence>
<dbReference type="Proteomes" id="UP001353858">
    <property type="component" value="Unassembled WGS sequence"/>
</dbReference>
<organism evidence="2 3">
    <name type="scientific">Aquatica leii</name>
    <dbReference type="NCBI Taxonomy" id="1421715"/>
    <lineage>
        <taxon>Eukaryota</taxon>
        <taxon>Metazoa</taxon>
        <taxon>Ecdysozoa</taxon>
        <taxon>Arthropoda</taxon>
        <taxon>Hexapoda</taxon>
        <taxon>Insecta</taxon>
        <taxon>Pterygota</taxon>
        <taxon>Neoptera</taxon>
        <taxon>Endopterygota</taxon>
        <taxon>Coleoptera</taxon>
        <taxon>Polyphaga</taxon>
        <taxon>Elateriformia</taxon>
        <taxon>Elateroidea</taxon>
        <taxon>Lampyridae</taxon>
        <taxon>Luciolinae</taxon>
        <taxon>Aquatica</taxon>
    </lineage>
</organism>
<feature type="compositionally biased region" description="Acidic residues" evidence="1">
    <location>
        <begin position="57"/>
        <end position="66"/>
    </location>
</feature>
<dbReference type="AlphaFoldDB" id="A0AAN7P6S6"/>
<name>A0AAN7P6S6_9COLE</name>
<feature type="compositionally biased region" description="Basic and acidic residues" evidence="1">
    <location>
        <begin position="67"/>
        <end position="76"/>
    </location>
</feature>
<proteinExistence type="predicted"/>
<sequence length="76" mass="8606">MSALGANEENTQNISLDVPELSVLLQITRYKFESFENIDITENLLSTIELKCHVSDDDMDPEEDDKTCDLGKDNEL</sequence>
<keyword evidence="3" id="KW-1185">Reference proteome</keyword>
<reference evidence="3" key="1">
    <citation type="submission" date="2023-01" db="EMBL/GenBank/DDBJ databases">
        <title>Key to firefly adult light organ development and bioluminescence: homeobox transcription factors regulate luciferase expression and transportation to peroxisome.</title>
        <authorList>
            <person name="Fu X."/>
        </authorList>
    </citation>
    <scope>NUCLEOTIDE SEQUENCE [LARGE SCALE GENOMIC DNA]</scope>
</reference>
<protein>
    <submittedName>
        <fullName evidence="2">Uncharacterized protein</fullName>
    </submittedName>
</protein>
<evidence type="ECO:0000256" key="1">
    <source>
        <dbReference type="SAM" id="MobiDB-lite"/>
    </source>
</evidence>
<evidence type="ECO:0000313" key="3">
    <source>
        <dbReference type="Proteomes" id="UP001353858"/>
    </source>
</evidence>
<feature type="region of interest" description="Disordered" evidence="1">
    <location>
        <begin position="55"/>
        <end position="76"/>
    </location>
</feature>
<accession>A0AAN7P6S6</accession>
<dbReference type="EMBL" id="JARPUR010000005">
    <property type="protein sequence ID" value="KAK4876401.1"/>
    <property type="molecule type" value="Genomic_DNA"/>
</dbReference>